<keyword evidence="2" id="KW-1185">Reference proteome</keyword>
<name>A0ABV2SG58_9GAMM</name>
<protein>
    <submittedName>
        <fullName evidence="1">Uncharacterized protein</fullName>
    </submittedName>
</protein>
<evidence type="ECO:0000313" key="2">
    <source>
        <dbReference type="Proteomes" id="UP001549366"/>
    </source>
</evidence>
<organism evidence="1 2">
    <name type="scientific">Endozoicomonas lisbonensis</name>
    <dbReference type="NCBI Taxonomy" id="3120522"/>
    <lineage>
        <taxon>Bacteria</taxon>
        <taxon>Pseudomonadati</taxon>
        <taxon>Pseudomonadota</taxon>
        <taxon>Gammaproteobacteria</taxon>
        <taxon>Oceanospirillales</taxon>
        <taxon>Endozoicomonadaceae</taxon>
        <taxon>Endozoicomonas</taxon>
    </lineage>
</organism>
<comment type="caution">
    <text evidence="1">The sequence shown here is derived from an EMBL/GenBank/DDBJ whole genome shotgun (WGS) entry which is preliminary data.</text>
</comment>
<gene>
    <name evidence="1" type="ORF">V5J35_001952</name>
</gene>
<sequence length="66" mass="7688">MWVCLIRIKSSLKKLKQLAGIVYLSAPLESARFHQHNDTQPNSLTCYLTNENSHDCCRCGKQRDWH</sequence>
<reference evidence="1 2" key="1">
    <citation type="submission" date="2024-06" db="EMBL/GenBank/DDBJ databases">
        <title>Genomic Encyclopedia of Type Strains, Phase V (KMG-V): Genome sequencing to study the core and pangenomes of soil and plant-associated prokaryotes.</title>
        <authorList>
            <person name="Whitman W."/>
        </authorList>
    </citation>
    <scope>NUCLEOTIDE SEQUENCE [LARGE SCALE GENOMIC DNA]</scope>
    <source>
        <strain evidence="1 2">NE40</strain>
    </source>
</reference>
<dbReference type="Proteomes" id="UP001549366">
    <property type="component" value="Unassembled WGS sequence"/>
</dbReference>
<dbReference type="EMBL" id="JBEWTB010000002">
    <property type="protein sequence ID" value="MET4756760.1"/>
    <property type="molecule type" value="Genomic_DNA"/>
</dbReference>
<accession>A0ABV2SG58</accession>
<proteinExistence type="predicted"/>
<evidence type="ECO:0000313" key="1">
    <source>
        <dbReference type="EMBL" id="MET4756760.1"/>
    </source>
</evidence>